<dbReference type="GO" id="GO:0051959">
    <property type="term" value="F:dynein light intermediate chain binding"/>
    <property type="evidence" value="ECO:0007669"/>
    <property type="project" value="InterPro"/>
</dbReference>
<dbReference type="Pfam" id="PF18199">
    <property type="entry name" value="Dynein_C"/>
    <property type="match status" value="2"/>
</dbReference>
<dbReference type="InterPro" id="IPR026983">
    <property type="entry name" value="DHC"/>
</dbReference>
<dbReference type="GO" id="GO:0045505">
    <property type="term" value="F:dynein intermediate chain binding"/>
    <property type="evidence" value="ECO:0007669"/>
    <property type="project" value="InterPro"/>
</dbReference>
<dbReference type="EMBL" id="ODYU01002185">
    <property type="protein sequence ID" value="SOQ39354.1"/>
    <property type="molecule type" value="Genomic_DNA"/>
</dbReference>
<evidence type="ECO:0000259" key="1">
    <source>
        <dbReference type="Pfam" id="PF18199"/>
    </source>
</evidence>
<dbReference type="Gene3D" id="1.20.1270.280">
    <property type="match status" value="1"/>
</dbReference>
<protein>
    <submittedName>
        <fullName evidence="2">SFRICE_012635</fullName>
    </submittedName>
</protein>
<accession>A0A2H1VGK7</accession>
<feature type="domain" description="Dynein heavy chain C-terminal" evidence="1">
    <location>
        <begin position="139"/>
        <end position="190"/>
    </location>
</feature>
<dbReference type="InterPro" id="IPR041228">
    <property type="entry name" value="Dynein_C"/>
</dbReference>
<name>A0A2H1VGK7_SPOFR</name>
<dbReference type="PANTHER" id="PTHR22878">
    <property type="entry name" value="DYNEIN HEAVY CHAIN 6, AXONEMAL-LIKE-RELATED"/>
    <property type="match status" value="1"/>
</dbReference>
<dbReference type="GO" id="GO:0007018">
    <property type="term" value="P:microtubule-based movement"/>
    <property type="evidence" value="ECO:0007669"/>
    <property type="project" value="InterPro"/>
</dbReference>
<proteinExistence type="predicted"/>
<organism evidence="2">
    <name type="scientific">Spodoptera frugiperda</name>
    <name type="common">Fall armyworm</name>
    <dbReference type="NCBI Taxonomy" id="7108"/>
    <lineage>
        <taxon>Eukaryota</taxon>
        <taxon>Metazoa</taxon>
        <taxon>Ecdysozoa</taxon>
        <taxon>Arthropoda</taxon>
        <taxon>Hexapoda</taxon>
        <taxon>Insecta</taxon>
        <taxon>Pterygota</taxon>
        <taxon>Neoptera</taxon>
        <taxon>Endopterygota</taxon>
        <taxon>Lepidoptera</taxon>
        <taxon>Glossata</taxon>
        <taxon>Ditrysia</taxon>
        <taxon>Noctuoidea</taxon>
        <taxon>Noctuidae</taxon>
        <taxon>Amphipyrinae</taxon>
        <taxon>Spodoptera</taxon>
    </lineage>
</organism>
<feature type="domain" description="Dynein heavy chain C-terminal" evidence="1">
    <location>
        <begin position="200"/>
        <end position="290"/>
    </location>
</feature>
<gene>
    <name evidence="2" type="ORF">SFRICE_012635</name>
</gene>
<reference evidence="2" key="1">
    <citation type="submission" date="2016-07" db="EMBL/GenBank/DDBJ databases">
        <authorList>
            <person name="Bretaudeau A."/>
        </authorList>
    </citation>
    <scope>NUCLEOTIDE SEQUENCE</scope>
    <source>
        <strain evidence="2">Rice</strain>
        <tissue evidence="2">Whole body</tissue>
    </source>
</reference>
<dbReference type="Gene3D" id="3.10.490.20">
    <property type="match status" value="1"/>
</dbReference>
<sequence>MTYSLPRWSSRKRDCRATGLGFDSRVAQSITALFRKFLSSSTKSGIVSSIWQKAHPLLHGTYNTNGKKWVYIELRRAIEGLVVMSEMLETMYTCIFGGKTPSFWLRETHWQCQSSVFPHENSVSWLARHTEPCPGPGRPSMKSLGAWCRELFLRGAHLSGWAGAPRAPPTLCWLPAFVAPTGFLTAVMQVGTSTVITTMSTGFLTAVMQTTARGESWPIDTLCWEFTVMPLEEAGFVRPPRDGGVYIRGQYLEGASWFRKDGHLQEPLPMQLVFPMSPIHFKPVRITGKRTRNPDLQQYWVVEAGLS</sequence>
<dbReference type="PANTHER" id="PTHR22878:SF68">
    <property type="entry name" value="DYNEIN HEAVY CHAIN 6, AXONEMAL-LIKE"/>
    <property type="match status" value="1"/>
</dbReference>
<dbReference type="InterPro" id="IPR043160">
    <property type="entry name" value="Dynein_C_barrel"/>
</dbReference>
<dbReference type="AlphaFoldDB" id="A0A2H1VGK7"/>
<dbReference type="GO" id="GO:0030286">
    <property type="term" value="C:dynein complex"/>
    <property type="evidence" value="ECO:0007669"/>
    <property type="project" value="InterPro"/>
</dbReference>
<evidence type="ECO:0000313" key="2">
    <source>
        <dbReference type="EMBL" id="SOQ39354.1"/>
    </source>
</evidence>